<dbReference type="InterPro" id="IPR029057">
    <property type="entry name" value="PRTase-like"/>
</dbReference>
<dbReference type="InterPro" id="IPR000836">
    <property type="entry name" value="PRTase_dom"/>
</dbReference>
<reference evidence="3 4" key="1">
    <citation type="submission" date="2013-10" db="EMBL/GenBank/DDBJ databases">
        <title>Salinisphaera japonica YTM-1 Genome Sequencing.</title>
        <authorList>
            <person name="Lai Q."/>
            <person name="Li C."/>
            <person name="Shao Z."/>
        </authorList>
    </citation>
    <scope>NUCLEOTIDE SEQUENCE [LARGE SCALE GENOMIC DNA]</scope>
    <source>
        <strain evidence="3 4">YTM-1</strain>
    </source>
</reference>
<comment type="caution">
    <text evidence="3">The sequence shown here is derived from an EMBL/GenBank/DDBJ whole genome shotgun (WGS) entry which is preliminary data.</text>
</comment>
<evidence type="ECO:0000313" key="3">
    <source>
        <dbReference type="EMBL" id="ROO26802.1"/>
    </source>
</evidence>
<evidence type="ECO:0000259" key="2">
    <source>
        <dbReference type="Pfam" id="PF18912"/>
    </source>
</evidence>
<dbReference type="InterPro" id="IPR044005">
    <property type="entry name" value="DZR_2"/>
</dbReference>
<dbReference type="OrthoDB" id="9793412at2"/>
<proteinExistence type="inferred from homology"/>
<dbReference type="CDD" id="cd06223">
    <property type="entry name" value="PRTases_typeI"/>
    <property type="match status" value="1"/>
</dbReference>
<sequence length="236" mass="25516">MTSSLIDKWLKTDRRIAWPRACALCADTVADDRGICDGCRGDLAWLTHSCVYCALALAPDTATTVCRHCQRSPAFDRALAACHYDEAMAWLVGSLKFRGRIAHARVLARLLAERVGAADWPGCDLLLPVPLHAASFRRRGFNQAERIAHHLGARLGVPVAGHGLRRLRATQRQSTLSVAARAANVRGAFTCDRDLTGCRVAIVDDVITTTRTARAVAEVVRAAGATHVMCLAPARA</sequence>
<comment type="similarity">
    <text evidence="1">Belongs to the ComF/GntX family.</text>
</comment>
<name>A0A423PMN1_9GAMM</name>
<accession>A0A423PMN1</accession>
<keyword evidence="4" id="KW-1185">Reference proteome</keyword>
<dbReference type="Pfam" id="PF18912">
    <property type="entry name" value="DZR_2"/>
    <property type="match status" value="1"/>
</dbReference>
<protein>
    <submittedName>
        <fullName evidence="3">Competence protein ComF</fullName>
    </submittedName>
</protein>
<dbReference type="FunCoup" id="A0A423PMN1">
    <property type="interactions" value="256"/>
</dbReference>
<dbReference type="PANTHER" id="PTHR47505:SF1">
    <property type="entry name" value="DNA UTILIZATION PROTEIN YHGH"/>
    <property type="match status" value="1"/>
</dbReference>
<evidence type="ECO:0000313" key="4">
    <source>
        <dbReference type="Proteomes" id="UP000285310"/>
    </source>
</evidence>
<dbReference type="AlphaFoldDB" id="A0A423PMN1"/>
<dbReference type="Gene3D" id="3.40.50.2020">
    <property type="match status" value="1"/>
</dbReference>
<evidence type="ECO:0000256" key="1">
    <source>
        <dbReference type="ARBA" id="ARBA00008007"/>
    </source>
</evidence>
<gene>
    <name evidence="3" type="ORF">SAJA_10535</name>
</gene>
<dbReference type="Proteomes" id="UP000285310">
    <property type="component" value="Unassembled WGS sequence"/>
</dbReference>
<dbReference type="InterPro" id="IPR051910">
    <property type="entry name" value="ComF/GntX_DNA_util-trans"/>
</dbReference>
<dbReference type="RefSeq" id="WP_123658597.1">
    <property type="nucleotide sequence ID" value="NZ_AYKG01000033.1"/>
</dbReference>
<organism evidence="3 4">
    <name type="scientific">Salinisphaera japonica YTM-1</name>
    <dbReference type="NCBI Taxonomy" id="1209778"/>
    <lineage>
        <taxon>Bacteria</taxon>
        <taxon>Pseudomonadati</taxon>
        <taxon>Pseudomonadota</taxon>
        <taxon>Gammaproteobacteria</taxon>
        <taxon>Salinisphaerales</taxon>
        <taxon>Salinisphaeraceae</taxon>
        <taxon>Salinisphaera</taxon>
    </lineage>
</organism>
<feature type="domain" description="Double zinc ribbon" evidence="2">
    <location>
        <begin position="16"/>
        <end position="70"/>
    </location>
</feature>
<dbReference type="EMBL" id="AYKG01000033">
    <property type="protein sequence ID" value="ROO26802.1"/>
    <property type="molecule type" value="Genomic_DNA"/>
</dbReference>
<dbReference type="PANTHER" id="PTHR47505">
    <property type="entry name" value="DNA UTILIZATION PROTEIN YHGH"/>
    <property type="match status" value="1"/>
</dbReference>
<dbReference type="InParanoid" id="A0A423PMN1"/>
<dbReference type="SUPFAM" id="SSF53271">
    <property type="entry name" value="PRTase-like"/>
    <property type="match status" value="1"/>
</dbReference>